<feature type="compositionally biased region" description="Basic and acidic residues" evidence="1">
    <location>
        <begin position="1"/>
        <end position="17"/>
    </location>
</feature>
<dbReference type="AlphaFoldDB" id="A0A1X7ABE3"/>
<evidence type="ECO:0000313" key="3">
    <source>
        <dbReference type="Proteomes" id="UP000193570"/>
    </source>
</evidence>
<keyword evidence="3" id="KW-1185">Reference proteome</keyword>
<name>A0A1X7ABE3_9RHOB</name>
<evidence type="ECO:0000256" key="1">
    <source>
        <dbReference type="SAM" id="MobiDB-lite"/>
    </source>
</evidence>
<organism evidence="2 3">
    <name type="scientific">Roseivivax jejudonensis</name>
    <dbReference type="NCBI Taxonomy" id="1529041"/>
    <lineage>
        <taxon>Bacteria</taxon>
        <taxon>Pseudomonadati</taxon>
        <taxon>Pseudomonadota</taxon>
        <taxon>Alphaproteobacteria</taxon>
        <taxon>Rhodobacterales</taxon>
        <taxon>Roseobacteraceae</taxon>
        <taxon>Roseivivax</taxon>
    </lineage>
</organism>
<protein>
    <submittedName>
        <fullName evidence="2">Uncharacterized protein</fullName>
    </submittedName>
</protein>
<dbReference type="RefSeq" id="WP_085793756.1">
    <property type="nucleotide sequence ID" value="NZ_FWFK01000011.1"/>
</dbReference>
<reference evidence="2 3" key="1">
    <citation type="submission" date="2017-03" db="EMBL/GenBank/DDBJ databases">
        <authorList>
            <person name="Afonso C.L."/>
            <person name="Miller P.J."/>
            <person name="Scott M.A."/>
            <person name="Spackman E."/>
            <person name="Goraichik I."/>
            <person name="Dimitrov K.M."/>
            <person name="Suarez D.L."/>
            <person name="Swayne D.E."/>
        </authorList>
    </citation>
    <scope>NUCLEOTIDE SEQUENCE [LARGE SCALE GENOMIC DNA]</scope>
    <source>
        <strain evidence="2 3">CECT 8625</strain>
    </source>
</reference>
<dbReference type="EMBL" id="FWFK01000011">
    <property type="protein sequence ID" value="SLN74832.1"/>
    <property type="molecule type" value="Genomic_DNA"/>
</dbReference>
<sequence length="162" mass="17918">MPCEHDLRDDTAKDNREQSANTDLVARLDDALQRAERGPKRIAGSVNGQTIEAAARATLCQITLYDLEAVYEARDVLSAPVAIKPLEWVDLLEHSDDEGCMFEADAFGVPAFYCIRLLGCGRYALDVYEGGWIGDEHSLRGAEQAAEEDYRRRILSALEGGQ</sequence>
<proteinExistence type="predicted"/>
<accession>A0A1X7ABE3</accession>
<feature type="region of interest" description="Disordered" evidence="1">
    <location>
        <begin position="1"/>
        <end position="20"/>
    </location>
</feature>
<evidence type="ECO:0000313" key="2">
    <source>
        <dbReference type="EMBL" id="SLN74832.1"/>
    </source>
</evidence>
<dbReference type="Proteomes" id="UP000193570">
    <property type="component" value="Unassembled WGS sequence"/>
</dbReference>
<gene>
    <name evidence="2" type="ORF">ROJ8625_04109</name>
</gene>